<dbReference type="Gene3D" id="2.40.100.10">
    <property type="entry name" value="Cyclophilin-like"/>
    <property type="match status" value="1"/>
</dbReference>
<evidence type="ECO:0000313" key="4">
    <source>
        <dbReference type="Proteomes" id="UP000291072"/>
    </source>
</evidence>
<dbReference type="InterPro" id="IPR008589">
    <property type="entry name" value="MupG"/>
</dbReference>
<name>A0A4R0XLF1_9MOLU</name>
<keyword evidence="4" id="KW-1185">Reference proteome</keyword>
<evidence type="ECO:0000259" key="1">
    <source>
        <dbReference type="Pfam" id="PF05913"/>
    </source>
</evidence>
<proteinExistence type="predicted"/>
<dbReference type="Pfam" id="PF19200">
    <property type="entry name" value="MupG_N"/>
    <property type="match status" value="1"/>
</dbReference>
<dbReference type="SUPFAM" id="SSF51445">
    <property type="entry name" value="(Trans)glycosidases"/>
    <property type="match status" value="1"/>
</dbReference>
<dbReference type="InterPro" id="IPR043797">
    <property type="entry name" value="MupG_N"/>
</dbReference>
<dbReference type="AlphaFoldDB" id="A0A4R0XLF1"/>
<evidence type="ECO:0000313" key="3">
    <source>
        <dbReference type="EMBL" id="TCG11506.1"/>
    </source>
</evidence>
<dbReference type="PANTHER" id="PTHR38435:SF1">
    <property type="entry name" value="DUF871 DOMAIN-CONTAINING PROTEIN"/>
    <property type="match status" value="1"/>
</dbReference>
<evidence type="ECO:0000259" key="2">
    <source>
        <dbReference type="Pfam" id="PF19200"/>
    </source>
</evidence>
<protein>
    <recommendedName>
        <fullName evidence="5">DUF871 domain-containing protein</fullName>
    </recommendedName>
</protein>
<dbReference type="InterPro" id="IPR029000">
    <property type="entry name" value="Cyclophilin-like_dom_sf"/>
</dbReference>
<evidence type="ECO:0008006" key="5">
    <source>
        <dbReference type="Google" id="ProtNLM"/>
    </source>
</evidence>
<accession>A0A4R0XLF1</accession>
<organism evidence="3 4">
    <name type="scientific">Mycoplasma todarodis</name>
    <dbReference type="NCBI Taxonomy" id="1937191"/>
    <lineage>
        <taxon>Bacteria</taxon>
        <taxon>Bacillati</taxon>
        <taxon>Mycoplasmatota</taxon>
        <taxon>Mollicutes</taxon>
        <taxon>Mycoplasmataceae</taxon>
        <taxon>Mycoplasma</taxon>
    </lineage>
</organism>
<dbReference type="PANTHER" id="PTHR38435">
    <property type="match status" value="1"/>
</dbReference>
<reference evidence="3 4" key="1">
    <citation type="submission" date="2018-02" db="EMBL/GenBank/DDBJ databases">
        <title>Mycoplasma marinum and Mycoplasma todarodis sp. nov., moderately halophilic and psychrotolerant mycoplasmas isolated from cephalopods.</title>
        <authorList>
            <person name="Viver T."/>
        </authorList>
    </citation>
    <scope>NUCLEOTIDE SEQUENCE [LARGE SCALE GENOMIC DNA]</scope>
    <source>
        <strain evidence="3 4">5H</strain>
    </source>
</reference>
<gene>
    <name evidence="3" type="ORF">C4B25_01415</name>
</gene>
<feature type="domain" description="6-phospho-N-acetylmuramidase N-terminal" evidence="2">
    <location>
        <begin position="5"/>
        <end position="241"/>
    </location>
</feature>
<dbReference type="InterPro" id="IPR013785">
    <property type="entry name" value="Aldolase_TIM"/>
</dbReference>
<dbReference type="OrthoDB" id="5809921at2"/>
<dbReference type="SUPFAM" id="SSF50891">
    <property type="entry name" value="Cyclophilin-like"/>
    <property type="match status" value="1"/>
</dbReference>
<feature type="domain" description="6-phospho-N-acetylmuramidase C-terminal" evidence="1">
    <location>
        <begin position="282"/>
        <end position="396"/>
    </location>
</feature>
<sequence>MKKRIGISIYPNKADIEDTIKYIELAHANGLSRVFANLLEVKQDEEGQRNLSNLKKCLTFARDLGMEVIVDVNPKVYQALNIKPTEYKYFLELGATGIRLDEDFQGEVESILSQNIIVELNASSGPSTMIKTLEKGGIAENLIACHNFYPMEYTGLKFEKFEKWSKWFKEHGVRTAAFITLPREQKNVFGPWDVNDGMPTIEEHRNATLSQQIRHFLAMDTIDDIILSQQGATERQMKEIGEILDLVNEELMFDEIEHLGISQKNFEEFAAIRNKMKPKCIFEVTDIQEVSPTEDFIAFKYLHVNRFDVNDYYIRSSYPRLTFINNIIEPIKITNRKVWKVGDVVVLNKEYGRYAGELHIITKEIPYTGKRNYIGRIKEFDHKILKYVDGGKRYKLIKEK</sequence>
<dbReference type="InterPro" id="IPR017853">
    <property type="entry name" value="GH"/>
</dbReference>
<dbReference type="Proteomes" id="UP000291072">
    <property type="component" value="Unassembled WGS sequence"/>
</dbReference>
<dbReference type="Pfam" id="PF05913">
    <property type="entry name" value="MupG_C"/>
    <property type="match status" value="1"/>
</dbReference>
<dbReference type="InterPro" id="IPR043894">
    <property type="entry name" value="MupG_C"/>
</dbReference>
<comment type="caution">
    <text evidence="3">The sequence shown here is derived from an EMBL/GenBank/DDBJ whole genome shotgun (WGS) entry which is preliminary data.</text>
</comment>
<dbReference type="Gene3D" id="3.20.20.70">
    <property type="entry name" value="Aldolase class I"/>
    <property type="match status" value="1"/>
</dbReference>
<dbReference type="RefSeq" id="WP_131613283.1">
    <property type="nucleotide sequence ID" value="NZ_PSZP01000006.1"/>
</dbReference>
<dbReference type="EMBL" id="PSZP01000006">
    <property type="protein sequence ID" value="TCG11506.1"/>
    <property type="molecule type" value="Genomic_DNA"/>
</dbReference>